<feature type="signal peptide" evidence="1">
    <location>
        <begin position="1"/>
        <end position="22"/>
    </location>
</feature>
<protein>
    <submittedName>
        <fullName evidence="2">Uncharacterized protein</fullName>
    </submittedName>
</protein>
<keyword evidence="1" id="KW-0732">Signal</keyword>
<organism evidence="2 3">
    <name type="scientific">Discina gigas</name>
    <dbReference type="NCBI Taxonomy" id="1032678"/>
    <lineage>
        <taxon>Eukaryota</taxon>
        <taxon>Fungi</taxon>
        <taxon>Dikarya</taxon>
        <taxon>Ascomycota</taxon>
        <taxon>Pezizomycotina</taxon>
        <taxon>Pezizomycetes</taxon>
        <taxon>Pezizales</taxon>
        <taxon>Discinaceae</taxon>
        <taxon>Discina</taxon>
    </lineage>
</organism>
<accession>A0ABR3G706</accession>
<feature type="chain" id="PRO_5045831117" evidence="1">
    <location>
        <begin position="23"/>
        <end position="206"/>
    </location>
</feature>
<proteinExistence type="predicted"/>
<sequence length="206" mass="22332">MKFSLALFLSILLVFLATLTTAAPTSRHPLQQHIVSPGDPPVPHVAKRSMDMSSPVFSRGHSLFSTPSVQSSDSSPKSPWLFPWLMVKESPPSPNPKFWNPPMCNGAGPNCPAKLESLVSIAEGTKGSSTELSAFSNPTAVRGSALTASELGRKIVTQNEVECPNCGYGTDQATKKSKWAMFVEWVKKLWESVKNGFAPRSRSEEA</sequence>
<name>A0ABR3G706_9PEZI</name>
<evidence type="ECO:0000313" key="2">
    <source>
        <dbReference type="EMBL" id="KAL0631714.1"/>
    </source>
</evidence>
<comment type="caution">
    <text evidence="2">The sequence shown here is derived from an EMBL/GenBank/DDBJ whole genome shotgun (WGS) entry which is preliminary data.</text>
</comment>
<evidence type="ECO:0000313" key="3">
    <source>
        <dbReference type="Proteomes" id="UP001447188"/>
    </source>
</evidence>
<keyword evidence="3" id="KW-1185">Reference proteome</keyword>
<reference evidence="2 3" key="1">
    <citation type="submission" date="2024-02" db="EMBL/GenBank/DDBJ databases">
        <title>Discinaceae phylogenomics.</title>
        <authorList>
            <person name="Dirks A.C."/>
            <person name="James T.Y."/>
        </authorList>
    </citation>
    <scope>NUCLEOTIDE SEQUENCE [LARGE SCALE GENOMIC DNA]</scope>
    <source>
        <strain evidence="2 3">ACD0624</strain>
    </source>
</reference>
<dbReference type="EMBL" id="JBBBZM010000219">
    <property type="protein sequence ID" value="KAL0631714.1"/>
    <property type="molecule type" value="Genomic_DNA"/>
</dbReference>
<evidence type="ECO:0000256" key="1">
    <source>
        <dbReference type="SAM" id="SignalP"/>
    </source>
</evidence>
<gene>
    <name evidence="2" type="ORF">Q9L58_009428</name>
</gene>
<dbReference type="Proteomes" id="UP001447188">
    <property type="component" value="Unassembled WGS sequence"/>
</dbReference>